<accession>A0ABW4FBI5</accession>
<evidence type="ECO:0000313" key="3">
    <source>
        <dbReference type="Proteomes" id="UP001597145"/>
    </source>
</evidence>
<evidence type="ECO:0000313" key="2">
    <source>
        <dbReference type="EMBL" id="MFD1528098.1"/>
    </source>
</evidence>
<dbReference type="RefSeq" id="WP_343972284.1">
    <property type="nucleotide sequence ID" value="NZ_BAAAJG010000003.1"/>
</dbReference>
<proteinExistence type="predicted"/>
<sequence length="232" mass="23496">MTDGRPWLSRDLLADLDAGLLDDDRAAQVRAAAATDARATAVLAALASTRADLAALAEPDVPAGVAARWDAALAAEAGRREAEGPEGPVAATETGTAFRRLVRYRPALVAAAVLAVALVAGLLLARPAVPGPDRLPLERVDLVATGRAALGATDAGELADPARRAACLAVVAPPGVRPDAPFLGGRRVDLDGRQGVLLALGSGDLGRFHVVVVDPGCGPAGGQLLGWEVIGR</sequence>
<comment type="caution">
    <text evidence="2">The sequence shown here is derived from an EMBL/GenBank/DDBJ whole genome shotgun (WGS) entry which is preliminary data.</text>
</comment>
<keyword evidence="1" id="KW-0812">Transmembrane</keyword>
<evidence type="ECO:0000256" key="1">
    <source>
        <dbReference type="SAM" id="Phobius"/>
    </source>
</evidence>
<dbReference type="EMBL" id="JBHUCP010000001">
    <property type="protein sequence ID" value="MFD1528098.1"/>
    <property type="molecule type" value="Genomic_DNA"/>
</dbReference>
<keyword evidence="1" id="KW-0472">Membrane</keyword>
<organism evidence="2 3">
    <name type="scientific">Pseudonocardia aurantiaca</name>
    <dbReference type="NCBI Taxonomy" id="75290"/>
    <lineage>
        <taxon>Bacteria</taxon>
        <taxon>Bacillati</taxon>
        <taxon>Actinomycetota</taxon>
        <taxon>Actinomycetes</taxon>
        <taxon>Pseudonocardiales</taxon>
        <taxon>Pseudonocardiaceae</taxon>
        <taxon>Pseudonocardia</taxon>
    </lineage>
</organism>
<protein>
    <recommendedName>
        <fullName evidence="4">Anti-sigma-M factor RsmA</fullName>
    </recommendedName>
</protein>
<feature type="transmembrane region" description="Helical" evidence="1">
    <location>
        <begin position="107"/>
        <end position="125"/>
    </location>
</feature>
<name>A0ABW4FBI5_9PSEU</name>
<dbReference type="Proteomes" id="UP001597145">
    <property type="component" value="Unassembled WGS sequence"/>
</dbReference>
<reference evidence="3" key="1">
    <citation type="journal article" date="2019" name="Int. J. Syst. Evol. Microbiol.">
        <title>The Global Catalogue of Microorganisms (GCM) 10K type strain sequencing project: providing services to taxonomists for standard genome sequencing and annotation.</title>
        <authorList>
            <consortium name="The Broad Institute Genomics Platform"/>
            <consortium name="The Broad Institute Genome Sequencing Center for Infectious Disease"/>
            <person name="Wu L."/>
            <person name="Ma J."/>
        </authorList>
    </citation>
    <scope>NUCLEOTIDE SEQUENCE [LARGE SCALE GENOMIC DNA]</scope>
    <source>
        <strain evidence="3">JCM 12165</strain>
    </source>
</reference>
<evidence type="ECO:0008006" key="4">
    <source>
        <dbReference type="Google" id="ProtNLM"/>
    </source>
</evidence>
<keyword evidence="1" id="KW-1133">Transmembrane helix</keyword>
<gene>
    <name evidence="2" type="ORF">ACFSCY_01440</name>
</gene>
<keyword evidence="3" id="KW-1185">Reference proteome</keyword>